<sequence>MKTQISQKVYSDPEINKLLKDYLIISVLKEDKKGNVYKAKDCQDWLKTDHVIIKQGKAQMLPDEFGRGMKERLRWQLYVQQSLSNVVGTPEIKDFFRYKGHDYLIMEYIEGRTLREIVAGIFEKKTWDALSAENRISILEL</sequence>
<dbReference type="Gene3D" id="1.10.510.10">
    <property type="entry name" value="Transferase(Phosphotransferase) domain 1"/>
    <property type="match status" value="1"/>
</dbReference>
<dbReference type="AlphaFoldDB" id="A0A1H4BWH9"/>
<reference evidence="1 2" key="1">
    <citation type="submission" date="2016-10" db="EMBL/GenBank/DDBJ databases">
        <authorList>
            <person name="de Groot N.N."/>
        </authorList>
    </citation>
    <scope>NUCLEOTIDE SEQUENCE [LARGE SCALE GENOMIC DNA]</scope>
    <source>
        <strain evidence="1 2">DSM 19033</strain>
    </source>
</reference>
<accession>A0A1H4BWH9</accession>
<keyword evidence="2" id="KW-1185">Reference proteome</keyword>
<name>A0A1H4BWH9_9SPHI</name>
<dbReference type="SUPFAM" id="SSF56112">
    <property type="entry name" value="Protein kinase-like (PK-like)"/>
    <property type="match status" value="1"/>
</dbReference>
<dbReference type="EMBL" id="FNRA01000003">
    <property type="protein sequence ID" value="SEA52454.1"/>
    <property type="molecule type" value="Genomic_DNA"/>
</dbReference>
<evidence type="ECO:0008006" key="3">
    <source>
        <dbReference type="Google" id="ProtNLM"/>
    </source>
</evidence>
<dbReference type="Proteomes" id="UP000198850">
    <property type="component" value="Unassembled WGS sequence"/>
</dbReference>
<organism evidence="1 2">
    <name type="scientific">Pedobacter hartonius</name>
    <dbReference type="NCBI Taxonomy" id="425514"/>
    <lineage>
        <taxon>Bacteria</taxon>
        <taxon>Pseudomonadati</taxon>
        <taxon>Bacteroidota</taxon>
        <taxon>Sphingobacteriia</taxon>
        <taxon>Sphingobacteriales</taxon>
        <taxon>Sphingobacteriaceae</taxon>
        <taxon>Pedobacter</taxon>
    </lineage>
</organism>
<dbReference type="STRING" id="425514.SAMN05443550_103495"/>
<evidence type="ECO:0000313" key="1">
    <source>
        <dbReference type="EMBL" id="SEA52454.1"/>
    </source>
</evidence>
<dbReference type="InterPro" id="IPR011009">
    <property type="entry name" value="Kinase-like_dom_sf"/>
</dbReference>
<protein>
    <recommendedName>
        <fullName evidence="3">Protein kinase domain-containing protein</fullName>
    </recommendedName>
</protein>
<gene>
    <name evidence="1" type="ORF">SAMN05443550_103495</name>
</gene>
<dbReference type="OrthoDB" id="9813021at2"/>
<dbReference type="RefSeq" id="WP_090556095.1">
    <property type="nucleotide sequence ID" value="NZ_FNRA01000003.1"/>
</dbReference>
<proteinExistence type="predicted"/>
<evidence type="ECO:0000313" key="2">
    <source>
        <dbReference type="Proteomes" id="UP000198850"/>
    </source>
</evidence>